<dbReference type="AlphaFoldDB" id="A0A8X7BNE3"/>
<protein>
    <recommendedName>
        <fullName evidence="3">Reverse transcriptase domain-containing protein</fullName>
    </recommendedName>
</protein>
<proteinExistence type="predicted"/>
<comment type="caution">
    <text evidence="1">The sequence shown here is derived from an EMBL/GenBank/DDBJ whole genome shotgun (WGS) entry which is preliminary data.</text>
</comment>
<sequence>MKIFWRFTAALTCATALLPGFLFKPVLSMRPERRAALARKLKKLIDDYEDANTPKLCKKLNLPLKELLKWLFTCQHHSATGTADHKGKKSNVWKSGDRDGLRTRPSCMIQRLKYAIFNQSRMRAQKYAGASPCIIHSLCHLPCFLENCGSPSFFFPSKFKLPSNMYRQILERTREFGIDTHHLFIDFKTAYGSINRKALIAAMKEFKIIDKLLRLISLTLSQTKILAKVQNDLSDPLEIKRRSTRSCSSVLFSLIQH</sequence>
<evidence type="ECO:0008006" key="3">
    <source>
        <dbReference type="Google" id="ProtNLM"/>
    </source>
</evidence>
<accession>A0A8X7BNE3</accession>
<gene>
    <name evidence="1" type="primary">AVEN_182406_1</name>
    <name evidence="1" type="ORF">TNCV_26871</name>
</gene>
<keyword evidence="2" id="KW-1185">Reference proteome</keyword>
<evidence type="ECO:0000313" key="1">
    <source>
        <dbReference type="EMBL" id="GFY36484.1"/>
    </source>
</evidence>
<organism evidence="1 2">
    <name type="scientific">Trichonephila clavipes</name>
    <name type="common">Golden silk orbweaver</name>
    <name type="synonym">Nephila clavipes</name>
    <dbReference type="NCBI Taxonomy" id="2585209"/>
    <lineage>
        <taxon>Eukaryota</taxon>
        <taxon>Metazoa</taxon>
        <taxon>Ecdysozoa</taxon>
        <taxon>Arthropoda</taxon>
        <taxon>Chelicerata</taxon>
        <taxon>Arachnida</taxon>
        <taxon>Araneae</taxon>
        <taxon>Araneomorphae</taxon>
        <taxon>Entelegynae</taxon>
        <taxon>Araneoidea</taxon>
        <taxon>Nephilidae</taxon>
        <taxon>Trichonephila</taxon>
    </lineage>
</organism>
<dbReference type="Proteomes" id="UP000887159">
    <property type="component" value="Unassembled WGS sequence"/>
</dbReference>
<name>A0A8X7BNE3_TRICX</name>
<reference evidence="1" key="1">
    <citation type="submission" date="2020-08" db="EMBL/GenBank/DDBJ databases">
        <title>Multicomponent nature underlies the extraordinary mechanical properties of spider dragline silk.</title>
        <authorList>
            <person name="Kono N."/>
            <person name="Nakamura H."/>
            <person name="Mori M."/>
            <person name="Yoshida Y."/>
            <person name="Ohtoshi R."/>
            <person name="Malay A.D."/>
            <person name="Moran D.A.P."/>
            <person name="Tomita M."/>
            <person name="Numata K."/>
            <person name="Arakawa K."/>
        </authorList>
    </citation>
    <scope>NUCLEOTIDE SEQUENCE</scope>
</reference>
<evidence type="ECO:0000313" key="2">
    <source>
        <dbReference type="Proteomes" id="UP000887159"/>
    </source>
</evidence>
<dbReference type="EMBL" id="BMAU01021437">
    <property type="protein sequence ID" value="GFY36484.1"/>
    <property type="molecule type" value="Genomic_DNA"/>
</dbReference>